<reference evidence="2" key="2">
    <citation type="submission" date="2022-01" db="EMBL/GenBank/DDBJ databases">
        <authorList>
            <person name="Hirooka S."/>
            <person name="Miyagishima S.Y."/>
        </authorList>
    </citation>
    <scope>NUCLEOTIDE SEQUENCE</scope>
    <source>
        <strain evidence="2">NBRC 102759</strain>
    </source>
</reference>
<dbReference type="Proteomes" id="UP001061958">
    <property type="component" value="Unassembled WGS sequence"/>
</dbReference>
<proteinExistence type="predicted"/>
<dbReference type="EMBL" id="BQMJ01000019">
    <property type="protein sequence ID" value="GJQ10887.1"/>
    <property type="molecule type" value="Genomic_DNA"/>
</dbReference>
<sequence>MCIVQHYVDSKGVSHYGFEAWLKWVGDGCPPNPGKEEVTKKARQSGQFVKTTKQGNSSQDLSSWRSMGEGYYPDRKSQETMDAEELQQRRSLNKTNAERPGAAATS</sequence>
<evidence type="ECO:0000313" key="3">
    <source>
        <dbReference type="Proteomes" id="UP001061958"/>
    </source>
</evidence>
<feature type="compositionally biased region" description="Polar residues" evidence="1">
    <location>
        <begin position="44"/>
        <end position="65"/>
    </location>
</feature>
<keyword evidence="3" id="KW-1185">Reference proteome</keyword>
<dbReference type="AlphaFoldDB" id="A0A9C7PWC8"/>
<organism evidence="2 3">
    <name type="scientific">Galdieria partita</name>
    <dbReference type="NCBI Taxonomy" id="83374"/>
    <lineage>
        <taxon>Eukaryota</taxon>
        <taxon>Rhodophyta</taxon>
        <taxon>Bangiophyceae</taxon>
        <taxon>Galdieriales</taxon>
        <taxon>Galdieriaceae</taxon>
        <taxon>Galdieria</taxon>
    </lineage>
</organism>
<name>A0A9C7PWC8_9RHOD</name>
<feature type="region of interest" description="Disordered" evidence="1">
    <location>
        <begin position="31"/>
        <end position="106"/>
    </location>
</feature>
<dbReference type="OrthoDB" id="10272582at2759"/>
<reference evidence="2" key="1">
    <citation type="journal article" date="2022" name="Proc. Natl. Acad. Sci. U.S.A.">
        <title>Life cycle and functional genomics of the unicellular red alga Galdieria for elucidating algal and plant evolution and industrial use.</title>
        <authorList>
            <person name="Hirooka S."/>
            <person name="Itabashi T."/>
            <person name="Ichinose T.M."/>
            <person name="Onuma R."/>
            <person name="Fujiwara T."/>
            <person name="Yamashita S."/>
            <person name="Jong L.W."/>
            <person name="Tomita R."/>
            <person name="Iwane A.H."/>
            <person name="Miyagishima S.Y."/>
        </authorList>
    </citation>
    <scope>NUCLEOTIDE SEQUENCE</scope>
    <source>
        <strain evidence="2">NBRC 102759</strain>
    </source>
</reference>
<accession>A0A9C7PWC8</accession>
<evidence type="ECO:0000256" key="1">
    <source>
        <dbReference type="SAM" id="MobiDB-lite"/>
    </source>
</evidence>
<evidence type="ECO:0000313" key="2">
    <source>
        <dbReference type="EMBL" id="GJQ10887.1"/>
    </source>
</evidence>
<comment type="caution">
    <text evidence="2">The sequence shown here is derived from an EMBL/GenBank/DDBJ whole genome shotgun (WGS) entry which is preliminary data.</text>
</comment>
<protein>
    <submittedName>
        <fullName evidence="2">Uncharacterized protein</fullName>
    </submittedName>
</protein>
<gene>
    <name evidence="2" type="ORF">GpartN1_g2678.t1</name>
</gene>